<comment type="caution">
    <text evidence="1">The sequence shown here is derived from an EMBL/GenBank/DDBJ whole genome shotgun (WGS) entry which is preliminary data.</text>
</comment>
<dbReference type="VEuPathDB" id="FungiDB:H310_13044"/>
<organism evidence="1 2">
    <name type="scientific">Aphanomyces invadans</name>
    <dbReference type="NCBI Taxonomy" id="157072"/>
    <lineage>
        <taxon>Eukaryota</taxon>
        <taxon>Sar</taxon>
        <taxon>Stramenopiles</taxon>
        <taxon>Oomycota</taxon>
        <taxon>Saprolegniomycetes</taxon>
        <taxon>Saprolegniales</taxon>
        <taxon>Verrucalvaceae</taxon>
        <taxon>Aphanomyces</taxon>
    </lineage>
</organism>
<accession>A0A3R6YRX7</accession>
<keyword evidence="2" id="KW-1185">Reference proteome</keyword>
<evidence type="ECO:0000313" key="1">
    <source>
        <dbReference type="EMBL" id="RHY21121.1"/>
    </source>
</evidence>
<dbReference type="Proteomes" id="UP000285060">
    <property type="component" value="Unassembled WGS sequence"/>
</dbReference>
<proteinExistence type="predicted"/>
<dbReference type="AlphaFoldDB" id="A0A3R6YRX7"/>
<sequence length="274" mass="30598">MAQVVGCIHILAMDIWSQIRKDVAVAVGRVVPAFPWATVEAILHDLLQVCKTPDEDWKALEGAFGVLASMLNQFQKTSPSGFRLGSRTMQYLPSALLCDLKPYAAAPAWWCVRILLTGCRRQISTFQEVMSKLNLYSPHEVLPAAHAEGLLDVAAQLVPHIPLAFLTKHWQVVFPTCEKYVMHALLPLQAWPVVFNEWDEDDTLTPTPVASGAGASLDAKAKCFHDFWSEFDAPRGSPKPRRFSDLIFATCTHDERRRLEAYVASLDRSATRVI</sequence>
<gene>
    <name evidence="1" type="ORF">DYB32_009887</name>
</gene>
<evidence type="ECO:0000313" key="2">
    <source>
        <dbReference type="Proteomes" id="UP000285060"/>
    </source>
</evidence>
<protein>
    <submittedName>
        <fullName evidence="1">Uncharacterized protein</fullName>
    </submittedName>
</protein>
<reference evidence="1 2" key="1">
    <citation type="submission" date="2018-08" db="EMBL/GenBank/DDBJ databases">
        <title>Aphanomyces genome sequencing and annotation.</title>
        <authorList>
            <person name="Minardi D."/>
            <person name="Oidtmann B."/>
            <person name="Van Der Giezen M."/>
            <person name="Studholme D.J."/>
        </authorList>
    </citation>
    <scope>NUCLEOTIDE SEQUENCE [LARGE SCALE GENOMIC DNA]</scope>
    <source>
        <strain evidence="1 2">NJM0002</strain>
    </source>
</reference>
<name>A0A3R6YRX7_9STRA</name>
<dbReference type="EMBL" id="QUSY01002464">
    <property type="protein sequence ID" value="RHY21121.1"/>
    <property type="molecule type" value="Genomic_DNA"/>
</dbReference>